<dbReference type="Gene3D" id="2.60.120.10">
    <property type="entry name" value="Jelly Rolls"/>
    <property type="match status" value="1"/>
</dbReference>
<dbReference type="FunFam" id="1.10.10.60:FF:000132">
    <property type="entry name" value="AraC family transcriptional regulator"/>
    <property type="match status" value="1"/>
</dbReference>
<dbReference type="InterPro" id="IPR020449">
    <property type="entry name" value="Tscrpt_reg_AraC-type_HTH"/>
</dbReference>
<dbReference type="SMART" id="SM00342">
    <property type="entry name" value="HTH_ARAC"/>
    <property type="match status" value="1"/>
</dbReference>
<keyword evidence="3 7" id="KW-0238">DNA-binding</keyword>
<dbReference type="SUPFAM" id="SSF51182">
    <property type="entry name" value="RmlC-like cupins"/>
    <property type="match status" value="1"/>
</dbReference>
<evidence type="ECO:0000256" key="5">
    <source>
        <dbReference type="ARBA" id="ARBA00023163"/>
    </source>
</evidence>
<dbReference type="InterPro" id="IPR003313">
    <property type="entry name" value="AraC-bd"/>
</dbReference>
<dbReference type="InterPro" id="IPR011051">
    <property type="entry name" value="RmlC_Cupin_sf"/>
</dbReference>
<name>A0AAV2VWF6_9VIBR</name>
<dbReference type="GO" id="GO:0043565">
    <property type="term" value="F:sequence-specific DNA binding"/>
    <property type="evidence" value="ECO:0007669"/>
    <property type="project" value="InterPro"/>
</dbReference>
<dbReference type="PROSITE" id="PS01124">
    <property type="entry name" value="HTH_ARAC_FAMILY_2"/>
    <property type="match status" value="1"/>
</dbReference>
<organism evidence="7 8">
    <name type="scientific">Vibrio nigripulchritudo SOn1</name>
    <dbReference type="NCBI Taxonomy" id="1238450"/>
    <lineage>
        <taxon>Bacteria</taxon>
        <taxon>Pseudomonadati</taxon>
        <taxon>Pseudomonadota</taxon>
        <taxon>Gammaproteobacteria</taxon>
        <taxon>Vibrionales</taxon>
        <taxon>Vibrionaceae</taxon>
        <taxon>Vibrio</taxon>
    </lineage>
</organism>
<dbReference type="PANTHER" id="PTHR11019:SF199">
    <property type="entry name" value="HTH-TYPE TRANSCRIPTIONAL REGULATOR NIMR"/>
    <property type="match status" value="1"/>
</dbReference>
<dbReference type="Pfam" id="PF02311">
    <property type="entry name" value="AraC_binding"/>
    <property type="match status" value="1"/>
</dbReference>
<protein>
    <submittedName>
        <fullName evidence="7">AraC-type DNA-binding domain-containing protein</fullName>
    </submittedName>
</protein>
<evidence type="ECO:0000313" key="8">
    <source>
        <dbReference type="Proteomes" id="UP000018211"/>
    </source>
</evidence>
<accession>A0AAV2VWF6</accession>
<gene>
    <name evidence="7" type="ORF">VIBNISOn1_710033</name>
</gene>
<dbReference type="Gene3D" id="1.10.10.60">
    <property type="entry name" value="Homeodomain-like"/>
    <property type="match status" value="2"/>
</dbReference>
<keyword evidence="5" id="KW-0804">Transcription</keyword>
<dbReference type="EMBL" id="CAOF01000166">
    <property type="protein sequence ID" value="CCO48933.1"/>
    <property type="molecule type" value="Genomic_DNA"/>
</dbReference>
<dbReference type="PRINTS" id="PR00032">
    <property type="entry name" value="HTHARAC"/>
</dbReference>
<dbReference type="InterPro" id="IPR018060">
    <property type="entry name" value="HTH_AraC"/>
</dbReference>
<evidence type="ECO:0000256" key="2">
    <source>
        <dbReference type="ARBA" id="ARBA00023015"/>
    </source>
</evidence>
<dbReference type="Pfam" id="PF12833">
    <property type="entry name" value="HTH_18"/>
    <property type="match status" value="1"/>
</dbReference>
<dbReference type="CDD" id="cd06124">
    <property type="entry name" value="cupin_NimR-like_N"/>
    <property type="match status" value="1"/>
</dbReference>
<comment type="caution">
    <text evidence="7">The sequence shown here is derived from an EMBL/GenBank/DDBJ whole genome shotgun (WGS) entry which is preliminary data.</text>
</comment>
<keyword evidence="2" id="KW-0805">Transcription regulation</keyword>
<evidence type="ECO:0000256" key="4">
    <source>
        <dbReference type="ARBA" id="ARBA00023159"/>
    </source>
</evidence>
<sequence length="280" mass="32088">MMTPTRQDVSINQVIKVRQHSVALFKRISMAKGYVDAWHGHDWHQVIFPLKGLLQTQTEHARFLVPHTSILFVPAGIEHESVALSDTQFIGIYLNPARLNPEQSEPDIRCPAEVQAVSLSPFLRHLLLEIERFCEKPESDAILRNLVTVLNDQFALGEPFQFKTMLPRDRRLKTIFERLSETPAQNQTLAEWGEEVGASERTLSRLFASEFSMSFALWRQHIRMVHSLALLDNDLPIQAVASQIGYENDSSYIKTFKGMFGITPNQYKKRVLDEDPLFAE</sequence>
<evidence type="ECO:0000313" key="7">
    <source>
        <dbReference type="EMBL" id="CCO48933.1"/>
    </source>
</evidence>
<dbReference type="Proteomes" id="UP000018211">
    <property type="component" value="Unassembled WGS sequence"/>
</dbReference>
<dbReference type="PANTHER" id="PTHR11019">
    <property type="entry name" value="HTH-TYPE TRANSCRIPTIONAL REGULATOR NIMR"/>
    <property type="match status" value="1"/>
</dbReference>
<evidence type="ECO:0000256" key="3">
    <source>
        <dbReference type="ARBA" id="ARBA00023125"/>
    </source>
</evidence>
<feature type="domain" description="HTH araC/xylS-type" evidence="6">
    <location>
        <begin position="169"/>
        <end position="270"/>
    </location>
</feature>
<dbReference type="SUPFAM" id="SSF46689">
    <property type="entry name" value="Homeodomain-like"/>
    <property type="match status" value="1"/>
</dbReference>
<evidence type="ECO:0000259" key="6">
    <source>
        <dbReference type="PROSITE" id="PS01124"/>
    </source>
</evidence>
<evidence type="ECO:0000256" key="1">
    <source>
        <dbReference type="ARBA" id="ARBA00022491"/>
    </source>
</evidence>
<reference evidence="7 8" key="1">
    <citation type="journal article" date="2013" name="ISME J.">
        <title>Comparative genomics of pathogenic lineages of Vibrio nigripulchritudo identifies virulence-associated traits.</title>
        <authorList>
            <person name="Goudenege D."/>
            <person name="Labreuche Y."/>
            <person name="Krin E."/>
            <person name="Ansquer D."/>
            <person name="Mangenot S."/>
            <person name="Calteau A."/>
            <person name="Medigue C."/>
            <person name="Mazel D."/>
            <person name="Polz M.F."/>
            <person name="Le Roux F."/>
        </authorList>
    </citation>
    <scope>NUCLEOTIDE SEQUENCE [LARGE SCALE GENOMIC DNA]</scope>
    <source>
        <strain evidence="7 8">SOn1</strain>
    </source>
</reference>
<proteinExistence type="predicted"/>
<dbReference type="AlphaFoldDB" id="A0AAV2VWF6"/>
<dbReference type="GO" id="GO:0003700">
    <property type="term" value="F:DNA-binding transcription factor activity"/>
    <property type="evidence" value="ECO:0007669"/>
    <property type="project" value="InterPro"/>
</dbReference>
<dbReference type="InterPro" id="IPR009057">
    <property type="entry name" value="Homeodomain-like_sf"/>
</dbReference>
<dbReference type="InterPro" id="IPR014710">
    <property type="entry name" value="RmlC-like_jellyroll"/>
</dbReference>
<keyword evidence="1" id="KW-0678">Repressor</keyword>
<keyword evidence="4" id="KW-0010">Activator</keyword>